<evidence type="ECO:0000313" key="1">
    <source>
        <dbReference type="EMBL" id="KAK3892445.1"/>
    </source>
</evidence>
<dbReference type="Proteomes" id="UP001286313">
    <property type="component" value="Unassembled WGS sequence"/>
</dbReference>
<reference evidence="1" key="1">
    <citation type="submission" date="2023-10" db="EMBL/GenBank/DDBJ databases">
        <title>Genome assemblies of two species of porcelain crab, Petrolisthes cinctipes and Petrolisthes manimaculis (Anomura: Porcellanidae).</title>
        <authorList>
            <person name="Angst P."/>
        </authorList>
    </citation>
    <scope>NUCLEOTIDE SEQUENCE</scope>
    <source>
        <strain evidence="1">PB745_01</strain>
        <tissue evidence="1">Gill</tissue>
    </source>
</reference>
<dbReference type="AlphaFoldDB" id="A0AAE1GID6"/>
<proteinExistence type="predicted"/>
<evidence type="ECO:0000313" key="2">
    <source>
        <dbReference type="Proteomes" id="UP001286313"/>
    </source>
</evidence>
<name>A0AAE1GID6_PETCI</name>
<keyword evidence="2" id="KW-1185">Reference proteome</keyword>
<gene>
    <name evidence="1" type="ORF">Pcinc_003678</name>
</gene>
<accession>A0AAE1GID6</accession>
<organism evidence="1 2">
    <name type="scientific">Petrolisthes cinctipes</name>
    <name type="common">Flat porcelain crab</name>
    <dbReference type="NCBI Taxonomy" id="88211"/>
    <lineage>
        <taxon>Eukaryota</taxon>
        <taxon>Metazoa</taxon>
        <taxon>Ecdysozoa</taxon>
        <taxon>Arthropoda</taxon>
        <taxon>Crustacea</taxon>
        <taxon>Multicrustacea</taxon>
        <taxon>Malacostraca</taxon>
        <taxon>Eumalacostraca</taxon>
        <taxon>Eucarida</taxon>
        <taxon>Decapoda</taxon>
        <taxon>Pleocyemata</taxon>
        <taxon>Anomura</taxon>
        <taxon>Galatheoidea</taxon>
        <taxon>Porcellanidae</taxon>
        <taxon>Petrolisthes</taxon>
    </lineage>
</organism>
<protein>
    <submittedName>
        <fullName evidence="1">Uncharacterized protein</fullName>
    </submittedName>
</protein>
<sequence>MAQEGDEAMVVLDGSLIPSTSRATSIQTYRQKRKQSGLWKEAQATCRVLILDFSDGNNIAGIRSSGSLYGVLDGVRGVCAKTDLHEEQHQLQNNCGLKYSLHELMNS</sequence>
<dbReference type="EMBL" id="JAWQEG010000259">
    <property type="protein sequence ID" value="KAK3892445.1"/>
    <property type="molecule type" value="Genomic_DNA"/>
</dbReference>
<comment type="caution">
    <text evidence="1">The sequence shown here is derived from an EMBL/GenBank/DDBJ whole genome shotgun (WGS) entry which is preliminary data.</text>
</comment>